<dbReference type="AlphaFoldDB" id="A0A318RIK8"/>
<dbReference type="PANTHER" id="PTHR33495">
    <property type="entry name" value="ANTI-SIGMA FACTOR ANTAGONIST TM_1081-RELATED-RELATED"/>
    <property type="match status" value="1"/>
</dbReference>
<dbReference type="RefSeq" id="WP_110469643.1">
    <property type="nucleotide sequence ID" value="NZ_QJSP01000006.1"/>
</dbReference>
<dbReference type="SUPFAM" id="SSF52091">
    <property type="entry name" value="SpoIIaa-like"/>
    <property type="match status" value="1"/>
</dbReference>
<protein>
    <recommendedName>
        <fullName evidence="2">Anti-sigma factor antagonist</fullName>
    </recommendedName>
</protein>
<gene>
    <name evidence="4" type="ORF">DFR67_10684</name>
</gene>
<comment type="similarity">
    <text evidence="1 2">Belongs to the anti-sigma-factor antagonist family.</text>
</comment>
<evidence type="ECO:0000256" key="1">
    <source>
        <dbReference type="ARBA" id="ARBA00009013"/>
    </source>
</evidence>
<dbReference type="InterPro" id="IPR003658">
    <property type="entry name" value="Anti-sigma_ant"/>
</dbReference>
<accession>A0A318RIK8</accession>
<dbReference type="InterPro" id="IPR036513">
    <property type="entry name" value="STAS_dom_sf"/>
</dbReference>
<name>A0A318RIK8_WILLI</name>
<dbReference type="Gene3D" id="3.30.750.24">
    <property type="entry name" value="STAS domain"/>
    <property type="match status" value="1"/>
</dbReference>
<sequence length="133" mass="13680">MRTTITHTFAPGVQPQGITVQSTRRHDLVVLAVEGEIDLLTTPQLEEAVTAALADSPRGLIIDLTKTAFLSSAGMGALVAAHANAPAGRFGVVADGPSTSRPMELIGLDRALGLYASLDAALSACTEVLEVSA</sequence>
<dbReference type="EMBL" id="QJSP01000006">
    <property type="protein sequence ID" value="PYE17381.1"/>
    <property type="molecule type" value="Genomic_DNA"/>
</dbReference>
<dbReference type="NCBIfam" id="TIGR00377">
    <property type="entry name" value="ant_ant_sig"/>
    <property type="match status" value="1"/>
</dbReference>
<dbReference type="InterPro" id="IPR002645">
    <property type="entry name" value="STAS_dom"/>
</dbReference>
<comment type="caution">
    <text evidence="4">The sequence shown here is derived from an EMBL/GenBank/DDBJ whole genome shotgun (WGS) entry which is preliminary data.</text>
</comment>
<keyword evidence="5" id="KW-1185">Reference proteome</keyword>
<dbReference type="PROSITE" id="PS50801">
    <property type="entry name" value="STAS"/>
    <property type="match status" value="1"/>
</dbReference>
<dbReference type="PANTHER" id="PTHR33495:SF13">
    <property type="entry name" value="ANTI-SIGMA-F FACTOR ANTAGONIST RSFB"/>
    <property type="match status" value="1"/>
</dbReference>
<dbReference type="CDD" id="cd07043">
    <property type="entry name" value="STAS_anti-anti-sigma_factors"/>
    <property type="match status" value="1"/>
</dbReference>
<dbReference type="OrthoDB" id="3393696at2"/>
<evidence type="ECO:0000259" key="3">
    <source>
        <dbReference type="PROSITE" id="PS50801"/>
    </source>
</evidence>
<proteinExistence type="inferred from homology"/>
<dbReference type="Pfam" id="PF01740">
    <property type="entry name" value="STAS"/>
    <property type="match status" value="1"/>
</dbReference>
<feature type="domain" description="STAS" evidence="3">
    <location>
        <begin position="18"/>
        <end position="125"/>
    </location>
</feature>
<organism evidence="4 5">
    <name type="scientific">Williamsia limnetica</name>
    <dbReference type="NCBI Taxonomy" id="882452"/>
    <lineage>
        <taxon>Bacteria</taxon>
        <taxon>Bacillati</taxon>
        <taxon>Actinomycetota</taxon>
        <taxon>Actinomycetes</taxon>
        <taxon>Mycobacteriales</taxon>
        <taxon>Nocardiaceae</taxon>
        <taxon>Williamsia</taxon>
    </lineage>
</organism>
<dbReference type="GO" id="GO:0043856">
    <property type="term" value="F:anti-sigma factor antagonist activity"/>
    <property type="evidence" value="ECO:0007669"/>
    <property type="project" value="InterPro"/>
</dbReference>
<reference evidence="4 5" key="1">
    <citation type="submission" date="2018-06" db="EMBL/GenBank/DDBJ databases">
        <title>Genomic Encyclopedia of Type Strains, Phase IV (KMG-IV): sequencing the most valuable type-strain genomes for metagenomic binning, comparative biology and taxonomic classification.</title>
        <authorList>
            <person name="Goeker M."/>
        </authorList>
    </citation>
    <scope>NUCLEOTIDE SEQUENCE [LARGE SCALE GENOMIC DNA]</scope>
    <source>
        <strain evidence="4 5">DSM 45521</strain>
    </source>
</reference>
<dbReference type="Proteomes" id="UP000247591">
    <property type="component" value="Unassembled WGS sequence"/>
</dbReference>
<evidence type="ECO:0000313" key="4">
    <source>
        <dbReference type="EMBL" id="PYE17381.1"/>
    </source>
</evidence>
<evidence type="ECO:0000313" key="5">
    <source>
        <dbReference type="Proteomes" id="UP000247591"/>
    </source>
</evidence>
<evidence type="ECO:0000256" key="2">
    <source>
        <dbReference type="RuleBase" id="RU003749"/>
    </source>
</evidence>